<dbReference type="SUPFAM" id="SSF52499">
    <property type="entry name" value="Isochorismatase-like hydrolases"/>
    <property type="match status" value="1"/>
</dbReference>
<dbReference type="EC" id="3.3.2.1" evidence="3"/>
<dbReference type="PANTHER" id="PTHR43540:SF6">
    <property type="entry name" value="ISOCHORISMATASE-LIKE DOMAIN-CONTAINING PROTEIN"/>
    <property type="match status" value="1"/>
</dbReference>
<feature type="domain" description="Isochorismatase-like" evidence="2">
    <location>
        <begin position="25"/>
        <end position="178"/>
    </location>
</feature>
<dbReference type="GO" id="GO:0008908">
    <property type="term" value="F:isochorismatase activity"/>
    <property type="evidence" value="ECO:0007669"/>
    <property type="project" value="UniProtKB-EC"/>
</dbReference>
<dbReference type="CDD" id="cd00431">
    <property type="entry name" value="cysteine_hydrolases"/>
    <property type="match status" value="1"/>
</dbReference>
<name>A0A378X6N6_9NOCA</name>
<evidence type="ECO:0000313" key="4">
    <source>
        <dbReference type="Proteomes" id="UP000255082"/>
    </source>
</evidence>
<dbReference type="InterPro" id="IPR036380">
    <property type="entry name" value="Isochorismatase-like_sf"/>
</dbReference>
<dbReference type="RefSeq" id="WP_062968647.1">
    <property type="nucleotide sequence ID" value="NZ_JAJFOE010000002.1"/>
</dbReference>
<gene>
    <name evidence="3" type="primary">phzD</name>
    <name evidence="3" type="ORF">NCTC13184_07212</name>
</gene>
<dbReference type="Gene3D" id="3.40.50.850">
    <property type="entry name" value="Isochorismatase-like"/>
    <property type="match status" value="1"/>
</dbReference>
<dbReference type="EMBL" id="UGRU01000001">
    <property type="protein sequence ID" value="SUA48657.1"/>
    <property type="molecule type" value="Genomic_DNA"/>
</dbReference>
<dbReference type="OrthoDB" id="9814140at2"/>
<dbReference type="PANTHER" id="PTHR43540">
    <property type="entry name" value="PEROXYUREIDOACRYLATE/UREIDOACRYLATE AMIDOHYDROLASE-RELATED"/>
    <property type="match status" value="1"/>
</dbReference>
<evidence type="ECO:0000256" key="1">
    <source>
        <dbReference type="ARBA" id="ARBA00022801"/>
    </source>
</evidence>
<dbReference type="Pfam" id="PF00857">
    <property type="entry name" value="Isochorismatase"/>
    <property type="match status" value="1"/>
</dbReference>
<dbReference type="InterPro" id="IPR050272">
    <property type="entry name" value="Isochorismatase-like_hydrls"/>
</dbReference>
<sequence length="203" mass="22263">MTEFPSPSVSKAPRRVCLDAERAGLMVIDVQNGFVNSSSALVVPPIVDLVERWTTNNRPVLMSRYRNYSGSPYERLLGWRELHRAPDIDIIDALVGFLDHPMTTVIDKTGYTALTVEAVEHWHGAGVTDLILCGIATDGCVFKTALDVFEAGFTPWVVVDAVASNTTRHRAQEIHESALLLLARLIGADQLILAADIISALIR</sequence>
<dbReference type="InterPro" id="IPR000868">
    <property type="entry name" value="Isochorismatase-like_dom"/>
</dbReference>
<reference evidence="3 4" key="1">
    <citation type="submission" date="2018-06" db="EMBL/GenBank/DDBJ databases">
        <authorList>
            <consortium name="Pathogen Informatics"/>
            <person name="Doyle S."/>
        </authorList>
    </citation>
    <scope>NUCLEOTIDE SEQUENCE [LARGE SCALE GENOMIC DNA]</scope>
    <source>
        <strain evidence="3 4">NCTC13184</strain>
    </source>
</reference>
<protein>
    <submittedName>
        <fullName evidence="3">Probable isochorismatase</fullName>
        <ecNumber evidence="3">3.3.2.1</ecNumber>
    </submittedName>
</protein>
<proteinExistence type="predicted"/>
<accession>A0A378X6N6</accession>
<dbReference type="AlphaFoldDB" id="A0A378X6N6"/>
<evidence type="ECO:0000313" key="3">
    <source>
        <dbReference type="EMBL" id="SUA48657.1"/>
    </source>
</evidence>
<evidence type="ECO:0000259" key="2">
    <source>
        <dbReference type="Pfam" id="PF00857"/>
    </source>
</evidence>
<dbReference type="Proteomes" id="UP000255082">
    <property type="component" value="Unassembled WGS sequence"/>
</dbReference>
<organism evidence="3 4">
    <name type="scientific">Nocardia africana</name>
    <dbReference type="NCBI Taxonomy" id="134964"/>
    <lineage>
        <taxon>Bacteria</taxon>
        <taxon>Bacillati</taxon>
        <taxon>Actinomycetota</taxon>
        <taxon>Actinomycetes</taxon>
        <taxon>Mycobacteriales</taxon>
        <taxon>Nocardiaceae</taxon>
        <taxon>Nocardia</taxon>
    </lineage>
</organism>
<keyword evidence="1 3" id="KW-0378">Hydrolase</keyword>